<dbReference type="SUPFAM" id="SSF50630">
    <property type="entry name" value="Acid proteases"/>
    <property type="match status" value="1"/>
</dbReference>
<evidence type="ECO:0000313" key="5">
    <source>
        <dbReference type="Proteomes" id="UP001591681"/>
    </source>
</evidence>
<dbReference type="Gene3D" id="2.40.70.10">
    <property type="entry name" value="Acid Proteases"/>
    <property type="match status" value="1"/>
</dbReference>
<dbReference type="AlphaFoldDB" id="A0ABD1JQU8"/>
<dbReference type="PANTHER" id="PTHR46888:SF1">
    <property type="entry name" value="RIBONUCLEASE H"/>
    <property type="match status" value="1"/>
</dbReference>
<dbReference type="InterPro" id="IPR018061">
    <property type="entry name" value="Retropepsins"/>
</dbReference>
<accession>A0ABD1JQU8</accession>
<feature type="compositionally biased region" description="Basic residues" evidence="2">
    <location>
        <begin position="1"/>
        <end position="13"/>
    </location>
</feature>
<keyword evidence="1" id="KW-0378">Hydrolase</keyword>
<dbReference type="InterPro" id="IPR001995">
    <property type="entry name" value="Peptidase_A2_cat"/>
</dbReference>
<gene>
    <name evidence="4" type="ORF">ACEWY4_016109</name>
</gene>
<dbReference type="CDD" id="cd00303">
    <property type="entry name" value="retropepsin_like"/>
    <property type="match status" value="1"/>
</dbReference>
<protein>
    <recommendedName>
        <fullName evidence="3">Peptidase A2 domain-containing protein</fullName>
    </recommendedName>
</protein>
<dbReference type="EMBL" id="JBHFQA010000013">
    <property type="protein sequence ID" value="KAL2089210.1"/>
    <property type="molecule type" value="Genomic_DNA"/>
</dbReference>
<evidence type="ECO:0000313" key="4">
    <source>
        <dbReference type="EMBL" id="KAL2089210.1"/>
    </source>
</evidence>
<organism evidence="4 5">
    <name type="scientific">Coilia grayii</name>
    <name type="common">Gray's grenadier anchovy</name>
    <dbReference type="NCBI Taxonomy" id="363190"/>
    <lineage>
        <taxon>Eukaryota</taxon>
        <taxon>Metazoa</taxon>
        <taxon>Chordata</taxon>
        <taxon>Craniata</taxon>
        <taxon>Vertebrata</taxon>
        <taxon>Euteleostomi</taxon>
        <taxon>Actinopterygii</taxon>
        <taxon>Neopterygii</taxon>
        <taxon>Teleostei</taxon>
        <taxon>Clupei</taxon>
        <taxon>Clupeiformes</taxon>
        <taxon>Clupeoidei</taxon>
        <taxon>Engraulidae</taxon>
        <taxon>Coilinae</taxon>
        <taxon>Coilia</taxon>
    </lineage>
</organism>
<dbReference type="Pfam" id="PF00077">
    <property type="entry name" value="RVP"/>
    <property type="match status" value="1"/>
</dbReference>
<reference evidence="4 5" key="1">
    <citation type="submission" date="2024-09" db="EMBL/GenBank/DDBJ databases">
        <title>A chromosome-level genome assembly of Gray's grenadier anchovy, Coilia grayii.</title>
        <authorList>
            <person name="Fu Z."/>
        </authorList>
    </citation>
    <scope>NUCLEOTIDE SEQUENCE [LARGE SCALE GENOMIC DNA]</scope>
    <source>
        <strain evidence="4">G4</strain>
        <tissue evidence="4">Muscle</tissue>
    </source>
</reference>
<dbReference type="InterPro" id="IPR021109">
    <property type="entry name" value="Peptidase_aspartic_dom_sf"/>
</dbReference>
<comment type="caution">
    <text evidence="4">The sequence shown here is derived from an EMBL/GenBank/DDBJ whole genome shotgun (WGS) entry which is preliminary data.</text>
</comment>
<name>A0ABD1JQU8_9TELE</name>
<dbReference type="Proteomes" id="UP001591681">
    <property type="component" value="Unassembled WGS sequence"/>
</dbReference>
<evidence type="ECO:0000256" key="1">
    <source>
        <dbReference type="ARBA" id="ARBA00022801"/>
    </source>
</evidence>
<evidence type="ECO:0000259" key="3">
    <source>
        <dbReference type="PROSITE" id="PS50175"/>
    </source>
</evidence>
<sequence>MGHIKPKCPNRKPKAIEGTGELDSQQESLVEVVIRGRRLKALIDTGSSQTLVGARWVPKDTVQTELPVQIRCVHGDVRSYPTADIYMQIAGQEYLVTVGVAEHLPHPVVLGRDIPGLVHLMDPVECNMVGTRAKVKEAGPDV</sequence>
<feature type="region of interest" description="Disordered" evidence="2">
    <location>
        <begin position="1"/>
        <end position="22"/>
    </location>
</feature>
<dbReference type="PROSITE" id="PS50175">
    <property type="entry name" value="ASP_PROT_RETROV"/>
    <property type="match status" value="1"/>
</dbReference>
<feature type="domain" description="Peptidase A2" evidence="3">
    <location>
        <begin position="39"/>
        <end position="114"/>
    </location>
</feature>
<dbReference type="PANTHER" id="PTHR46888">
    <property type="entry name" value="ZINC KNUCKLE DOMAINCONTAINING PROTEIN-RELATED"/>
    <property type="match status" value="1"/>
</dbReference>
<proteinExistence type="predicted"/>
<keyword evidence="5" id="KW-1185">Reference proteome</keyword>
<dbReference type="GO" id="GO:0016787">
    <property type="term" value="F:hydrolase activity"/>
    <property type="evidence" value="ECO:0007669"/>
    <property type="project" value="UniProtKB-KW"/>
</dbReference>
<evidence type="ECO:0000256" key="2">
    <source>
        <dbReference type="SAM" id="MobiDB-lite"/>
    </source>
</evidence>